<reference evidence="1" key="1">
    <citation type="journal article" date="2021" name="Genome Biol. Evol.">
        <title>Mitochondrial genome evolution in pelagophyte algae.</title>
        <authorList>
            <person name="Sibbald S.J."/>
            <person name="Lawton M."/>
            <person name="Archibald J.M."/>
        </authorList>
    </citation>
    <scope>NUCLEOTIDE SEQUENCE</scope>
    <source>
        <strain evidence="1">CCMP1756</strain>
    </source>
</reference>
<sequence length="79" mass="9185">MVSLKNLNVYTNGNFFLEIQSDGSIVPTIFNRDFVTVKKYTINRQDTFTGNLWQKSNKKIVSNRDEESAKKFADKYKLS</sequence>
<dbReference type="AlphaFoldDB" id="A0A7U0KSG7"/>
<organism evidence="1">
    <name type="scientific">Pelagomonas calceolata</name>
    <dbReference type="NCBI Taxonomy" id="35677"/>
    <lineage>
        <taxon>Eukaryota</taxon>
        <taxon>Sar</taxon>
        <taxon>Stramenopiles</taxon>
        <taxon>Ochrophyta</taxon>
        <taxon>Pelagophyceae</taxon>
        <taxon>Pelagomonadales</taxon>
        <taxon>Pelagomonadaceae</taxon>
        <taxon>Pelagomonas</taxon>
    </lineage>
</organism>
<dbReference type="EMBL" id="MW438349">
    <property type="protein sequence ID" value="QQW50361.1"/>
    <property type="molecule type" value="Genomic_DNA"/>
</dbReference>
<dbReference type="RefSeq" id="YP_010152713.1">
    <property type="nucleotide sequence ID" value="NC_057168.1"/>
</dbReference>
<gene>
    <name evidence="1" type="primary">orf79</name>
</gene>
<protein>
    <submittedName>
        <fullName evidence="1">Uncharacterized protein</fullName>
    </submittedName>
</protein>
<name>A0A7U0KSG7_9STRA</name>
<geneLocation type="mitochondrion" evidence="1"/>
<keyword evidence="1" id="KW-0496">Mitochondrion</keyword>
<evidence type="ECO:0000313" key="1">
    <source>
        <dbReference type="EMBL" id="QQW50361.1"/>
    </source>
</evidence>
<proteinExistence type="predicted"/>
<dbReference type="GeneID" id="67154234"/>
<accession>A0A7U0KSG7</accession>